<evidence type="ECO:0000313" key="9">
    <source>
        <dbReference type="EMBL" id="AWB94092.1"/>
    </source>
</evidence>
<dbReference type="AlphaFoldDB" id="A0A2S0WRZ5"/>
<dbReference type="EMBL" id="CP026952">
    <property type="protein sequence ID" value="AWB94092.1"/>
    <property type="molecule type" value="Genomic_DNA"/>
</dbReference>
<feature type="binding site" evidence="7">
    <location>
        <position position="142"/>
    </location>
    <ligand>
        <name>a 1,2-diacyl-sn-glycero-3-phospho-(1'-sn-glycerol)</name>
        <dbReference type="ChEBI" id="CHEBI:64716"/>
    </ligand>
</feature>
<dbReference type="OrthoDB" id="871140at2"/>
<keyword evidence="9" id="KW-0449">Lipoprotein</keyword>
<keyword evidence="2 7" id="KW-1003">Cell membrane</keyword>
<dbReference type="PANTHER" id="PTHR30589:SF0">
    <property type="entry name" value="PHOSPHATIDYLGLYCEROL--PROLIPOPROTEIN DIACYLGLYCERYL TRANSFERASE"/>
    <property type="match status" value="1"/>
</dbReference>
<feature type="transmembrane region" description="Helical" evidence="7">
    <location>
        <begin position="20"/>
        <end position="39"/>
    </location>
</feature>
<feature type="transmembrane region" description="Helical" evidence="7">
    <location>
        <begin position="51"/>
        <end position="72"/>
    </location>
</feature>
<keyword evidence="4 7" id="KW-0812">Transmembrane</keyword>
<name>A0A2S0WRZ5_9ACTN</name>
<evidence type="ECO:0000256" key="8">
    <source>
        <dbReference type="SAM" id="MobiDB-lite"/>
    </source>
</evidence>
<feature type="compositionally biased region" description="Basic and acidic residues" evidence="8">
    <location>
        <begin position="284"/>
        <end position="294"/>
    </location>
</feature>
<feature type="region of interest" description="Disordered" evidence="8">
    <location>
        <begin position="275"/>
        <end position="294"/>
    </location>
</feature>
<dbReference type="PROSITE" id="PS01311">
    <property type="entry name" value="LGT"/>
    <property type="match status" value="1"/>
</dbReference>
<dbReference type="KEGG" id="aez:C3E78_07345"/>
<evidence type="ECO:0000256" key="3">
    <source>
        <dbReference type="ARBA" id="ARBA00022679"/>
    </source>
</evidence>
<reference evidence="10" key="1">
    <citation type="submission" date="2018-01" db="EMBL/GenBank/DDBJ databases">
        <authorList>
            <person name="Li J."/>
        </authorList>
    </citation>
    <scope>NUCLEOTIDE SEQUENCE [LARGE SCALE GENOMIC DNA]</scope>
    <source>
        <strain evidence="10">592</strain>
    </source>
</reference>
<dbReference type="HAMAP" id="MF_01147">
    <property type="entry name" value="Lgt"/>
    <property type="match status" value="1"/>
</dbReference>
<proteinExistence type="inferred from homology"/>
<accession>A0A2S0WRZ5</accession>
<comment type="pathway">
    <text evidence="7">Protein modification; lipoprotein biosynthesis (diacylglyceryl transfer).</text>
</comment>
<dbReference type="GO" id="GO:0008961">
    <property type="term" value="F:phosphatidylglycerol-prolipoprotein diacylglyceryl transferase activity"/>
    <property type="evidence" value="ECO:0007669"/>
    <property type="project" value="UniProtKB-UniRule"/>
</dbReference>
<dbReference type="NCBIfam" id="TIGR00544">
    <property type="entry name" value="lgt"/>
    <property type="match status" value="1"/>
</dbReference>
<keyword evidence="5 7" id="KW-1133">Transmembrane helix</keyword>
<feature type="transmembrane region" description="Helical" evidence="7">
    <location>
        <begin position="246"/>
        <end position="264"/>
    </location>
</feature>
<keyword evidence="3 7" id="KW-0808">Transferase</keyword>
<evidence type="ECO:0000256" key="7">
    <source>
        <dbReference type="HAMAP-Rule" id="MF_01147"/>
    </source>
</evidence>
<organism evidence="9 10">
    <name type="scientific">Aeromicrobium chenweiae</name>
    <dbReference type="NCBI Taxonomy" id="2079793"/>
    <lineage>
        <taxon>Bacteria</taxon>
        <taxon>Bacillati</taxon>
        <taxon>Actinomycetota</taxon>
        <taxon>Actinomycetes</taxon>
        <taxon>Propionibacteriales</taxon>
        <taxon>Nocardioidaceae</taxon>
        <taxon>Aeromicrobium</taxon>
    </lineage>
</organism>
<dbReference type="GO" id="GO:0005886">
    <property type="term" value="C:plasma membrane"/>
    <property type="evidence" value="ECO:0007669"/>
    <property type="project" value="UniProtKB-SubCell"/>
</dbReference>
<evidence type="ECO:0000256" key="5">
    <source>
        <dbReference type="ARBA" id="ARBA00022989"/>
    </source>
</evidence>
<dbReference type="GO" id="GO:0042158">
    <property type="term" value="P:lipoprotein biosynthetic process"/>
    <property type="evidence" value="ECO:0007669"/>
    <property type="project" value="UniProtKB-UniRule"/>
</dbReference>
<feature type="transmembrane region" description="Helical" evidence="7">
    <location>
        <begin position="92"/>
        <end position="114"/>
    </location>
</feature>
<accession>A0A5F2EU53</accession>
<dbReference type="PANTHER" id="PTHR30589">
    <property type="entry name" value="PROLIPOPROTEIN DIACYLGLYCERYL TRANSFERASE"/>
    <property type="match status" value="1"/>
</dbReference>
<comment type="function">
    <text evidence="7">Catalyzes the transfer of the diacylglyceryl group from phosphatidylglycerol to the sulfhydryl group of the N-terminal cysteine of a prolipoprotein, the first step in the formation of mature lipoproteins.</text>
</comment>
<feature type="transmembrane region" description="Helical" evidence="7">
    <location>
        <begin position="121"/>
        <end position="141"/>
    </location>
</feature>
<evidence type="ECO:0000256" key="1">
    <source>
        <dbReference type="ARBA" id="ARBA00007150"/>
    </source>
</evidence>
<keyword evidence="6 7" id="KW-0472">Membrane</keyword>
<evidence type="ECO:0000256" key="6">
    <source>
        <dbReference type="ARBA" id="ARBA00023136"/>
    </source>
</evidence>
<protein>
    <recommendedName>
        <fullName evidence="7">Phosphatidylglycerol--prolipoprotein diacylglyceryl transferase</fullName>
        <ecNumber evidence="7">2.5.1.145</ecNumber>
    </recommendedName>
</protein>
<feature type="transmembrane region" description="Helical" evidence="7">
    <location>
        <begin position="207"/>
        <end position="226"/>
    </location>
</feature>
<feature type="transmembrane region" description="Helical" evidence="7">
    <location>
        <begin position="183"/>
        <end position="200"/>
    </location>
</feature>
<keyword evidence="10" id="KW-1185">Reference proteome</keyword>
<dbReference type="InterPro" id="IPR001640">
    <property type="entry name" value="Lgt"/>
</dbReference>
<comment type="subcellular location">
    <subcellularLocation>
        <location evidence="7">Cell membrane</location>
        <topology evidence="7">Multi-pass membrane protein</topology>
    </subcellularLocation>
</comment>
<sequence>MTMLAYIPSPSEGVWHLGPLPLRAYALGIIIGALVAIWIGDRRFQARGGRAGVIGDVAIWAIPFGIIGARIYHVVTDPELYFGDGRNALDAFLIWKGGLGIWGAVAGGALGAYIACRRYGVSFSAVADALAPGLLVAQAIGRIGNYFNQELFGKPTDVPWALEISPENRPSGYLDFATFHPTFLYELLWNLAAAALIIAIDRRVKLTHGRAFALYAMLYTAGRFWIEQLRIDEANHVALFGADIRLNVFTSVVVFLLALAWFIAARKHRSATGPVVEESADEDAAPRDVRTDQE</sequence>
<dbReference type="UniPathway" id="UPA00664"/>
<evidence type="ECO:0000256" key="2">
    <source>
        <dbReference type="ARBA" id="ARBA00022475"/>
    </source>
</evidence>
<dbReference type="EC" id="2.5.1.145" evidence="7"/>
<dbReference type="Pfam" id="PF01790">
    <property type="entry name" value="LGT"/>
    <property type="match status" value="1"/>
</dbReference>
<gene>
    <name evidence="7" type="primary">lgt</name>
    <name evidence="9" type="ORF">C3E78_07345</name>
</gene>
<comment type="similarity">
    <text evidence="1 7">Belongs to the Lgt family.</text>
</comment>
<evidence type="ECO:0000313" key="10">
    <source>
        <dbReference type="Proteomes" id="UP000244384"/>
    </source>
</evidence>
<evidence type="ECO:0000256" key="4">
    <source>
        <dbReference type="ARBA" id="ARBA00022692"/>
    </source>
</evidence>
<dbReference type="Proteomes" id="UP000244384">
    <property type="component" value="Chromosome"/>
</dbReference>
<comment type="catalytic activity">
    <reaction evidence="7">
        <text>L-cysteinyl-[prolipoprotein] + a 1,2-diacyl-sn-glycero-3-phospho-(1'-sn-glycerol) = an S-1,2-diacyl-sn-glyceryl-L-cysteinyl-[prolipoprotein] + sn-glycerol 1-phosphate + H(+)</text>
        <dbReference type="Rhea" id="RHEA:56712"/>
        <dbReference type="Rhea" id="RHEA-COMP:14679"/>
        <dbReference type="Rhea" id="RHEA-COMP:14680"/>
        <dbReference type="ChEBI" id="CHEBI:15378"/>
        <dbReference type="ChEBI" id="CHEBI:29950"/>
        <dbReference type="ChEBI" id="CHEBI:57685"/>
        <dbReference type="ChEBI" id="CHEBI:64716"/>
        <dbReference type="ChEBI" id="CHEBI:140658"/>
        <dbReference type="EC" id="2.5.1.145"/>
    </reaction>
</comment>